<evidence type="ECO:0000313" key="1">
    <source>
        <dbReference type="EMBL" id="CBE69946.1"/>
    </source>
</evidence>
<dbReference type="EMBL" id="FP565575">
    <property type="protein sequence ID" value="CBE69946.1"/>
    <property type="molecule type" value="Genomic_DNA"/>
</dbReference>
<accession>D5MLN9</accession>
<sequence length="145" mass="15728">MRRHTDVKSLCGVQLGTTCHCSALKIRAAIRNAVSDSPLYVFRKIVSHLGPRKLGIVTRRALFECRGPKALFSTVSSGACRQPNVLGQCHASFARFCVERRVMRDVFSVNSNRPNKASFTARDVGNAFAIDGSSSATDVPFAPSA</sequence>
<dbReference type="Proteomes" id="UP000006898">
    <property type="component" value="Chromosome"/>
</dbReference>
<gene>
    <name evidence="1" type="ORF">DAMO_2873</name>
</gene>
<dbReference type="AlphaFoldDB" id="D5MLN9"/>
<dbReference type="HOGENOM" id="CLU_1783341_0_0_0"/>
<organism evidence="1 2">
    <name type="scientific">Methylomirabilis oxygeniifera</name>
    <dbReference type="NCBI Taxonomy" id="671143"/>
    <lineage>
        <taxon>Bacteria</taxon>
        <taxon>Candidatus Methylomirabilota</taxon>
        <taxon>Candidatus Methylomirabilia</taxon>
        <taxon>Candidatus Methylomirabilales</taxon>
        <taxon>Candidatus Methylomirabilaceae</taxon>
        <taxon>Candidatus Methylomirabilis</taxon>
    </lineage>
</organism>
<proteinExistence type="predicted"/>
<evidence type="ECO:0000313" key="2">
    <source>
        <dbReference type="Proteomes" id="UP000006898"/>
    </source>
</evidence>
<reference evidence="1 2" key="1">
    <citation type="journal article" date="2010" name="Nature">
        <title>Nitrite-driven anaerobic methane oxidation by oxygenic bacteria.</title>
        <authorList>
            <person name="Ettwig K.F."/>
            <person name="Butler M.K."/>
            <person name="Le Paslier D."/>
            <person name="Pelletier E."/>
            <person name="Mangenot S."/>
            <person name="Kuypers M.M.M."/>
            <person name="Schreiber F."/>
            <person name="Dutilh B.E."/>
            <person name="Zedelius J."/>
            <person name="de Beer D."/>
            <person name="Gloerich J."/>
            <person name="Wessels H.J.C.T."/>
            <person name="van Allen T."/>
            <person name="Luesken F."/>
            <person name="Wu M."/>
            <person name="van de Pas-Schoonen K.T."/>
            <person name="Op den Camp H.J.M."/>
            <person name="Janssen-Megens E.M."/>
            <person name="Francoijs K-J."/>
            <person name="Stunnenberg H."/>
            <person name="Weissenbach J."/>
            <person name="Jetten M.S.M."/>
            <person name="Strous M."/>
        </authorList>
    </citation>
    <scope>NUCLEOTIDE SEQUENCE [LARGE SCALE GENOMIC DNA]</scope>
</reference>
<name>D5MLN9_METO1</name>
<dbReference type="KEGG" id="mox:DAMO_2873"/>
<protein>
    <submittedName>
        <fullName evidence="1">Uncharacterized protein</fullName>
    </submittedName>
</protein>